<reference evidence="5 6" key="1">
    <citation type="submission" date="2019-02" db="EMBL/GenBank/DDBJ databases">
        <title>Deep-cultivation of Planctomycetes and their phenomic and genomic characterization uncovers novel biology.</title>
        <authorList>
            <person name="Wiegand S."/>
            <person name="Jogler M."/>
            <person name="Boedeker C."/>
            <person name="Pinto D."/>
            <person name="Vollmers J."/>
            <person name="Rivas-Marin E."/>
            <person name="Kohn T."/>
            <person name="Peeters S.H."/>
            <person name="Heuer A."/>
            <person name="Rast P."/>
            <person name="Oberbeckmann S."/>
            <person name="Bunk B."/>
            <person name="Jeske O."/>
            <person name="Meyerdierks A."/>
            <person name="Storesund J.E."/>
            <person name="Kallscheuer N."/>
            <person name="Luecker S."/>
            <person name="Lage O.M."/>
            <person name="Pohl T."/>
            <person name="Merkel B.J."/>
            <person name="Hornburger P."/>
            <person name="Mueller R.-W."/>
            <person name="Bruemmer F."/>
            <person name="Labrenz M."/>
            <person name="Spormann A.M."/>
            <person name="Op den Camp H."/>
            <person name="Overmann J."/>
            <person name="Amann R."/>
            <person name="Jetten M.S.M."/>
            <person name="Mascher T."/>
            <person name="Medema M.H."/>
            <person name="Devos D.P."/>
            <person name="Kaster A.-K."/>
            <person name="Ovreas L."/>
            <person name="Rohde M."/>
            <person name="Galperin M.Y."/>
            <person name="Jogler C."/>
        </authorList>
    </citation>
    <scope>NUCLEOTIDE SEQUENCE [LARGE SCALE GENOMIC DNA]</scope>
    <source>
        <strain evidence="5 6">KS4</strain>
    </source>
</reference>
<dbReference type="InterPro" id="IPR041492">
    <property type="entry name" value="HAD_2"/>
</dbReference>
<gene>
    <name evidence="5" type="primary">gph_1</name>
    <name evidence="5" type="ORF">KS4_10190</name>
</gene>
<keyword evidence="5" id="KW-0378">Hydrolase</keyword>
<organism evidence="5 6">
    <name type="scientific">Poriferisphaera corsica</name>
    <dbReference type="NCBI Taxonomy" id="2528020"/>
    <lineage>
        <taxon>Bacteria</taxon>
        <taxon>Pseudomonadati</taxon>
        <taxon>Planctomycetota</taxon>
        <taxon>Phycisphaerae</taxon>
        <taxon>Phycisphaerales</taxon>
        <taxon>Phycisphaeraceae</taxon>
        <taxon>Poriferisphaera</taxon>
    </lineage>
</organism>
<dbReference type="SUPFAM" id="SSF56784">
    <property type="entry name" value="HAD-like"/>
    <property type="match status" value="1"/>
</dbReference>
<accession>A0A517YRY5</accession>
<proteinExistence type="inferred from homology"/>
<dbReference type="SFLD" id="SFLDS00003">
    <property type="entry name" value="Haloacid_Dehalogenase"/>
    <property type="match status" value="1"/>
</dbReference>
<dbReference type="Pfam" id="PF13419">
    <property type="entry name" value="HAD_2"/>
    <property type="match status" value="1"/>
</dbReference>
<dbReference type="SFLD" id="SFLDG01129">
    <property type="entry name" value="C1.5:_HAD__Beta-PGM__Phosphata"/>
    <property type="match status" value="1"/>
</dbReference>
<dbReference type="Proteomes" id="UP000317369">
    <property type="component" value="Chromosome"/>
</dbReference>
<evidence type="ECO:0000256" key="2">
    <source>
        <dbReference type="ARBA" id="ARBA00004818"/>
    </source>
</evidence>
<comment type="pathway">
    <text evidence="2">Organic acid metabolism; glycolate biosynthesis; glycolate from 2-phosphoglycolate: step 1/1.</text>
</comment>
<dbReference type="GO" id="GO:0005829">
    <property type="term" value="C:cytosol"/>
    <property type="evidence" value="ECO:0007669"/>
    <property type="project" value="TreeGrafter"/>
</dbReference>
<dbReference type="Gene3D" id="1.10.150.240">
    <property type="entry name" value="Putative phosphatase, domain 2"/>
    <property type="match status" value="1"/>
</dbReference>
<evidence type="ECO:0000313" key="6">
    <source>
        <dbReference type="Proteomes" id="UP000317369"/>
    </source>
</evidence>
<dbReference type="RefSeq" id="WP_145075374.1">
    <property type="nucleotide sequence ID" value="NZ_CP036425.1"/>
</dbReference>
<dbReference type="NCBIfam" id="TIGR01509">
    <property type="entry name" value="HAD-SF-IA-v3"/>
    <property type="match status" value="1"/>
</dbReference>
<comment type="catalytic activity">
    <reaction evidence="1">
        <text>2-phosphoglycolate + H2O = glycolate + phosphate</text>
        <dbReference type="Rhea" id="RHEA:14369"/>
        <dbReference type="ChEBI" id="CHEBI:15377"/>
        <dbReference type="ChEBI" id="CHEBI:29805"/>
        <dbReference type="ChEBI" id="CHEBI:43474"/>
        <dbReference type="ChEBI" id="CHEBI:58033"/>
        <dbReference type="EC" id="3.1.3.18"/>
    </reaction>
</comment>
<dbReference type="KEGG" id="pcor:KS4_10190"/>
<dbReference type="PANTHER" id="PTHR43434:SF1">
    <property type="entry name" value="PHOSPHOGLYCOLATE PHOSPHATASE"/>
    <property type="match status" value="1"/>
</dbReference>
<dbReference type="AlphaFoldDB" id="A0A517YRY5"/>
<evidence type="ECO:0000313" key="5">
    <source>
        <dbReference type="EMBL" id="QDU32980.1"/>
    </source>
</evidence>
<keyword evidence="6" id="KW-1185">Reference proteome</keyword>
<dbReference type="EC" id="3.1.3.18" evidence="4"/>
<dbReference type="PRINTS" id="PR00413">
    <property type="entry name" value="HADHALOGNASE"/>
</dbReference>
<dbReference type="InterPro" id="IPR023214">
    <property type="entry name" value="HAD_sf"/>
</dbReference>
<dbReference type="InterPro" id="IPR023198">
    <property type="entry name" value="PGP-like_dom2"/>
</dbReference>
<sequence>MNYEAAIFDLDGTLVNSLRDLADAVNYALRELGRPMHELEAYRYLVGQGVKNLIRDALGAGHEGLFEEGLRLFHEYYDVHMYDHTGLYPGVGEMLRELKNGGVKLGVVSNKPDGATREVVTKLLDGYGFDVVFGAREGVAIKPDPAGLREAMDVVGVKPSECVYVGDSKVDMLTGKAGGVMTVGVSWGFREVEELEQNGADVVVHDACELSRIILGK</sequence>
<evidence type="ECO:0000256" key="3">
    <source>
        <dbReference type="ARBA" id="ARBA00006171"/>
    </source>
</evidence>
<dbReference type="FunFam" id="3.40.50.1000:FF:000022">
    <property type="entry name" value="Phosphoglycolate phosphatase"/>
    <property type="match status" value="1"/>
</dbReference>
<dbReference type="Gene3D" id="3.40.50.1000">
    <property type="entry name" value="HAD superfamily/HAD-like"/>
    <property type="match status" value="1"/>
</dbReference>
<dbReference type="NCBIfam" id="TIGR01549">
    <property type="entry name" value="HAD-SF-IA-v1"/>
    <property type="match status" value="1"/>
</dbReference>
<dbReference type="SFLD" id="SFLDG01135">
    <property type="entry name" value="C1.5.6:_HAD__Beta-PGM__Phospha"/>
    <property type="match status" value="1"/>
</dbReference>
<dbReference type="PROSITE" id="PS01228">
    <property type="entry name" value="COF_1"/>
    <property type="match status" value="1"/>
</dbReference>
<dbReference type="InterPro" id="IPR050155">
    <property type="entry name" value="HAD-like_hydrolase_sf"/>
</dbReference>
<protein>
    <recommendedName>
        <fullName evidence="4">phosphoglycolate phosphatase</fullName>
        <ecNumber evidence="4">3.1.3.18</ecNumber>
    </recommendedName>
</protein>
<dbReference type="GO" id="GO:0008967">
    <property type="term" value="F:phosphoglycolate phosphatase activity"/>
    <property type="evidence" value="ECO:0007669"/>
    <property type="project" value="UniProtKB-EC"/>
</dbReference>
<dbReference type="OrthoDB" id="9792518at2"/>
<dbReference type="EMBL" id="CP036425">
    <property type="protein sequence ID" value="QDU32980.1"/>
    <property type="molecule type" value="Genomic_DNA"/>
</dbReference>
<evidence type="ECO:0000256" key="1">
    <source>
        <dbReference type="ARBA" id="ARBA00000830"/>
    </source>
</evidence>
<evidence type="ECO:0000256" key="4">
    <source>
        <dbReference type="ARBA" id="ARBA00013078"/>
    </source>
</evidence>
<dbReference type="PANTHER" id="PTHR43434">
    <property type="entry name" value="PHOSPHOGLYCOLATE PHOSPHATASE"/>
    <property type="match status" value="1"/>
</dbReference>
<dbReference type="GO" id="GO:0006281">
    <property type="term" value="P:DNA repair"/>
    <property type="evidence" value="ECO:0007669"/>
    <property type="project" value="TreeGrafter"/>
</dbReference>
<dbReference type="InterPro" id="IPR036412">
    <property type="entry name" value="HAD-like_sf"/>
</dbReference>
<dbReference type="InterPro" id="IPR006439">
    <property type="entry name" value="HAD-SF_hydro_IA"/>
</dbReference>
<comment type="similarity">
    <text evidence="3">Belongs to the HAD-like hydrolase superfamily. CbbY/CbbZ/Gph/YieH family.</text>
</comment>
<name>A0A517YRY5_9BACT</name>